<comment type="function">
    <text evidence="5">Involved in transvection phenomena (= synapsis-dependent gene expression), where the synaptic pairing of chromosomes carrying genes with which zeste interacts influences the expression of these genes. Zeste binds to DNA and stimulates transcription from a nearby promoter.</text>
</comment>
<keyword evidence="4" id="KW-0804">Transcription</keyword>
<feature type="domain" description="Myb/SANT-like DNA-binding" evidence="7">
    <location>
        <begin position="16"/>
        <end position="90"/>
    </location>
</feature>
<dbReference type="InterPro" id="IPR028002">
    <property type="entry name" value="Myb_DNA-bind_5"/>
</dbReference>
<keyword evidence="6" id="KW-1133">Transmembrane helix</keyword>
<evidence type="ECO:0000259" key="7">
    <source>
        <dbReference type="Pfam" id="PF13873"/>
    </source>
</evidence>
<evidence type="ECO:0000256" key="1">
    <source>
        <dbReference type="ARBA" id="ARBA00011764"/>
    </source>
</evidence>
<dbReference type="OrthoDB" id="3437960at2759"/>
<keyword evidence="3" id="KW-0805">Transcription regulation</keyword>
<keyword evidence="6" id="KW-0472">Membrane</keyword>
<evidence type="ECO:0000313" key="8">
    <source>
        <dbReference type="Proteomes" id="UP000694846"/>
    </source>
</evidence>
<keyword evidence="8" id="KW-1185">Reference proteome</keyword>
<dbReference type="Pfam" id="PF13873">
    <property type="entry name" value="Myb_DNA-bind_5"/>
    <property type="match status" value="1"/>
</dbReference>
<dbReference type="RefSeq" id="XP_025420907.1">
    <property type="nucleotide sequence ID" value="XM_025565122.1"/>
</dbReference>
<dbReference type="GO" id="GO:0005634">
    <property type="term" value="C:nucleus"/>
    <property type="evidence" value="ECO:0007669"/>
    <property type="project" value="TreeGrafter"/>
</dbReference>
<name>A0A8B8GE13_9HEMI</name>
<comment type="subunit">
    <text evidence="1">Self-associates forming complexes of several hundred monomers.</text>
</comment>
<protein>
    <recommendedName>
        <fullName evidence="2">Regulatory protein zeste</fullName>
    </recommendedName>
</protein>
<keyword evidence="6" id="KW-0812">Transmembrane</keyword>
<evidence type="ECO:0000256" key="3">
    <source>
        <dbReference type="ARBA" id="ARBA00023015"/>
    </source>
</evidence>
<gene>
    <name evidence="9" type="primary">LOC112691010</name>
</gene>
<reference evidence="9" key="1">
    <citation type="submission" date="2025-08" db="UniProtKB">
        <authorList>
            <consortium name="RefSeq"/>
        </authorList>
    </citation>
    <scope>IDENTIFICATION</scope>
    <source>
        <tissue evidence="9">Whole body</tissue>
    </source>
</reference>
<proteinExistence type="predicted"/>
<evidence type="ECO:0000256" key="4">
    <source>
        <dbReference type="ARBA" id="ARBA00023163"/>
    </source>
</evidence>
<evidence type="ECO:0000313" key="9">
    <source>
        <dbReference type="RefSeq" id="XP_025420907.1"/>
    </source>
</evidence>
<dbReference type="PANTHER" id="PTHR23098">
    <property type="entry name" value="AGAP001331-PA-RELATED"/>
    <property type="match status" value="1"/>
</dbReference>
<evidence type="ECO:0000256" key="5">
    <source>
        <dbReference type="ARBA" id="ARBA00025466"/>
    </source>
</evidence>
<feature type="transmembrane region" description="Helical" evidence="6">
    <location>
        <begin position="159"/>
        <end position="181"/>
    </location>
</feature>
<organism evidence="8 9">
    <name type="scientific">Sipha flava</name>
    <name type="common">yellow sugarcane aphid</name>
    <dbReference type="NCBI Taxonomy" id="143950"/>
    <lineage>
        <taxon>Eukaryota</taxon>
        <taxon>Metazoa</taxon>
        <taxon>Ecdysozoa</taxon>
        <taxon>Arthropoda</taxon>
        <taxon>Hexapoda</taxon>
        <taxon>Insecta</taxon>
        <taxon>Pterygota</taxon>
        <taxon>Neoptera</taxon>
        <taxon>Paraneoptera</taxon>
        <taxon>Hemiptera</taxon>
        <taxon>Sternorrhyncha</taxon>
        <taxon>Aphidomorpha</taxon>
        <taxon>Aphidoidea</taxon>
        <taxon>Aphididae</taxon>
        <taxon>Sipha</taxon>
    </lineage>
</organism>
<dbReference type="GeneID" id="112691010"/>
<dbReference type="Proteomes" id="UP000694846">
    <property type="component" value="Unplaced"/>
</dbReference>
<dbReference type="AlphaFoldDB" id="A0A8B8GE13"/>
<evidence type="ECO:0000256" key="2">
    <source>
        <dbReference type="ARBA" id="ARBA00016807"/>
    </source>
</evidence>
<accession>A0A8B8GE13</accession>
<evidence type="ECO:0000256" key="6">
    <source>
        <dbReference type="SAM" id="Phobius"/>
    </source>
</evidence>
<sequence>MRLSGVAYSFIKMSKSRPTQSQMKSLVDLVAKDPLLCASKFTPTLTQKIAIEIWQNIAEQLNTLPGAEKSGCKWKKTWQDTKSATKTKAAAIKRHIGGTGGGLTCDIQLNNIQKDALSLINPSSVNGHENTVESHVEFIFEIPKNVTLDLAKSFKSETLSILISFSILIIPKFLNLFWSIVVRIHVFSLLIAENDFSQVAELIGKVIATLNNLTSKSTLTFKTFLITIISDLKESLETPNKS</sequence>
<dbReference type="PANTHER" id="PTHR23098:SF16">
    <property type="entry name" value="REGULATORY PROTEIN ZESTE"/>
    <property type="match status" value="1"/>
</dbReference>